<reference evidence="3 4" key="1">
    <citation type="journal article" date="2024" name="J Genomics">
        <title>Draft genome sequencing and assembly of Favolaschia claudopus CIRM-BRFM 2984 isolated from oak limbs.</title>
        <authorList>
            <person name="Navarro D."/>
            <person name="Drula E."/>
            <person name="Chaduli D."/>
            <person name="Cazenave R."/>
            <person name="Ahrendt S."/>
            <person name="Wang J."/>
            <person name="Lipzen A."/>
            <person name="Daum C."/>
            <person name="Barry K."/>
            <person name="Grigoriev I.V."/>
            <person name="Favel A."/>
            <person name="Rosso M.N."/>
            <person name="Martin F."/>
        </authorList>
    </citation>
    <scope>NUCLEOTIDE SEQUENCE [LARGE SCALE GENOMIC DNA]</scope>
    <source>
        <strain evidence="3 4">CIRM-BRFM 2984</strain>
    </source>
</reference>
<dbReference type="AlphaFoldDB" id="A0AAW0D5X0"/>
<feature type="transmembrane region" description="Helical" evidence="2">
    <location>
        <begin position="256"/>
        <end position="281"/>
    </location>
</feature>
<keyword evidence="2" id="KW-0812">Transmembrane</keyword>
<evidence type="ECO:0000313" key="4">
    <source>
        <dbReference type="Proteomes" id="UP001362999"/>
    </source>
</evidence>
<feature type="transmembrane region" description="Helical" evidence="2">
    <location>
        <begin position="302"/>
        <end position="329"/>
    </location>
</feature>
<feature type="transmembrane region" description="Helical" evidence="2">
    <location>
        <begin position="180"/>
        <end position="204"/>
    </location>
</feature>
<evidence type="ECO:0000256" key="1">
    <source>
        <dbReference type="SAM" id="MobiDB-lite"/>
    </source>
</evidence>
<feature type="transmembrane region" description="Helical" evidence="2">
    <location>
        <begin position="83"/>
        <end position="104"/>
    </location>
</feature>
<proteinExistence type="predicted"/>
<comment type="caution">
    <text evidence="3">The sequence shown here is derived from an EMBL/GenBank/DDBJ whole genome shotgun (WGS) entry which is preliminary data.</text>
</comment>
<keyword evidence="2" id="KW-1133">Transmembrane helix</keyword>
<evidence type="ECO:0000256" key="2">
    <source>
        <dbReference type="SAM" id="Phobius"/>
    </source>
</evidence>
<keyword evidence="4" id="KW-1185">Reference proteome</keyword>
<gene>
    <name evidence="3" type="ORF">R3P38DRAFT_2508461</name>
</gene>
<protein>
    <submittedName>
        <fullName evidence="3">Uncharacterized protein</fullName>
    </submittedName>
</protein>
<keyword evidence="2" id="KW-0472">Membrane</keyword>
<dbReference type="EMBL" id="JAWWNJ010000011">
    <property type="protein sequence ID" value="KAK7045282.1"/>
    <property type="molecule type" value="Genomic_DNA"/>
</dbReference>
<feature type="transmembrane region" description="Helical" evidence="2">
    <location>
        <begin position="225"/>
        <end position="250"/>
    </location>
</feature>
<dbReference type="Proteomes" id="UP001362999">
    <property type="component" value="Unassembled WGS sequence"/>
</dbReference>
<feature type="transmembrane region" description="Helical" evidence="2">
    <location>
        <begin position="110"/>
        <end position="130"/>
    </location>
</feature>
<feature type="region of interest" description="Disordered" evidence="1">
    <location>
        <begin position="391"/>
        <end position="422"/>
    </location>
</feature>
<name>A0AAW0D5X0_9AGAR</name>
<organism evidence="3 4">
    <name type="scientific">Favolaschia claudopus</name>
    <dbReference type="NCBI Taxonomy" id="2862362"/>
    <lineage>
        <taxon>Eukaryota</taxon>
        <taxon>Fungi</taxon>
        <taxon>Dikarya</taxon>
        <taxon>Basidiomycota</taxon>
        <taxon>Agaricomycotina</taxon>
        <taxon>Agaricomycetes</taxon>
        <taxon>Agaricomycetidae</taxon>
        <taxon>Agaricales</taxon>
        <taxon>Marasmiineae</taxon>
        <taxon>Mycenaceae</taxon>
        <taxon>Favolaschia</taxon>
    </lineage>
</organism>
<feature type="transmembrane region" description="Helical" evidence="2">
    <location>
        <begin position="142"/>
        <end position="160"/>
    </location>
</feature>
<evidence type="ECO:0000313" key="3">
    <source>
        <dbReference type="EMBL" id="KAK7045282.1"/>
    </source>
</evidence>
<feature type="compositionally biased region" description="Polar residues" evidence="1">
    <location>
        <begin position="412"/>
        <end position="422"/>
    </location>
</feature>
<sequence length="422" mass="48349">MAFKVLVSASHPHHTSYISLRRADAPSSNGSRSFIFDIPRNSRDDSFSDWMTAVCLHPESVTDLTDCNMPGFFRCPNPDVSGYLVRIPAYLVNLCLGIIFIYHPKQARDGVWTQLLTVYALLISALVAIWSKGLTRFHSQMTVFLVLSPLSLTLLVYAILGFCGRSHNLDCVLSSDRKHLIPRILVVWFWITAIFLLIFTSIANEHYFLPPLPCDRLEDKGHKAAIVYNLICVPYVGVVLVIVATFFLYGSVSNNIATNIVLGTITPLLILIISVLWAAIISRRWLSREVAKLNVSSRLERFWGYWELFAQRYPFLHFSGVFLFYWVTFNELRIAGTADNIFSPSFGQVLATFVVLEPLWQVLKMSPRVVQWVRKLLITRWMTGRRAEDWEEETNSAMPQRDPDQEEMVSFGNWNNRSWSNK</sequence>
<accession>A0AAW0D5X0</accession>